<gene>
    <name evidence="1" type="ORF">CU100_10385</name>
</gene>
<keyword evidence="2" id="KW-1185">Reference proteome</keyword>
<comment type="caution">
    <text evidence="1">The sequence shown here is derived from an EMBL/GenBank/DDBJ whole genome shotgun (WGS) entry which is preliminary data.</text>
</comment>
<dbReference type="AlphaFoldDB" id="A0A2P7AV41"/>
<reference evidence="2" key="1">
    <citation type="submission" date="2017-11" db="EMBL/GenBank/DDBJ databases">
        <authorList>
            <person name="Kuznetsova I."/>
            <person name="Sazanova A."/>
            <person name="Chirak E."/>
            <person name="Safronova V."/>
            <person name="Willems A."/>
        </authorList>
    </citation>
    <scope>NUCLEOTIDE SEQUENCE [LARGE SCALE GENOMIC DNA]</scope>
    <source>
        <strain evidence="2">PEPV15</strain>
    </source>
</reference>
<organism evidence="1 2">
    <name type="scientific">Phyllobacterium endophyticum</name>
    <dbReference type="NCBI Taxonomy" id="1149773"/>
    <lineage>
        <taxon>Bacteria</taxon>
        <taxon>Pseudomonadati</taxon>
        <taxon>Pseudomonadota</taxon>
        <taxon>Alphaproteobacteria</taxon>
        <taxon>Hyphomicrobiales</taxon>
        <taxon>Phyllobacteriaceae</taxon>
        <taxon>Phyllobacterium</taxon>
    </lineage>
</organism>
<sequence>MPPTRDSQKTLKVSGAASSHLPDIFKFAETDRHGDARSCPRAAAACKPVISKPVTNIPVPDETTSTNGTLFCCADTVKNPREGWLMRLVCALCRSQKALPTIPVGSRQILFGYPQRISPLPLHVAVFIVSRSFAVTSKSLILEGGKVTHLCF</sequence>
<evidence type="ECO:0000313" key="1">
    <source>
        <dbReference type="EMBL" id="PSH58057.1"/>
    </source>
</evidence>
<accession>A0A2P7AV41</accession>
<protein>
    <submittedName>
        <fullName evidence="1">Uncharacterized protein</fullName>
    </submittedName>
</protein>
<dbReference type="Proteomes" id="UP000241158">
    <property type="component" value="Unassembled WGS sequence"/>
</dbReference>
<name>A0A2P7AV41_9HYPH</name>
<evidence type="ECO:0000313" key="2">
    <source>
        <dbReference type="Proteomes" id="UP000241158"/>
    </source>
</evidence>
<proteinExistence type="predicted"/>
<dbReference type="EMBL" id="PGGN01000002">
    <property type="protein sequence ID" value="PSH58057.1"/>
    <property type="molecule type" value="Genomic_DNA"/>
</dbReference>